<organism evidence="2 3">
    <name type="scientific">Ferrovibrio terrae</name>
    <dbReference type="NCBI Taxonomy" id="2594003"/>
    <lineage>
        <taxon>Bacteria</taxon>
        <taxon>Pseudomonadati</taxon>
        <taxon>Pseudomonadota</taxon>
        <taxon>Alphaproteobacteria</taxon>
        <taxon>Rhodospirillales</taxon>
        <taxon>Rhodospirillaceae</taxon>
        <taxon>Ferrovibrio</taxon>
    </lineage>
</organism>
<dbReference type="OrthoDB" id="9767470at2"/>
<keyword evidence="3" id="KW-1185">Reference proteome</keyword>
<protein>
    <submittedName>
        <fullName evidence="2">DUF3422 domain-containing protein</fullName>
    </submittedName>
</protein>
<dbReference type="AlphaFoldDB" id="A0A516H589"/>
<dbReference type="RefSeq" id="WP_144257914.1">
    <property type="nucleotide sequence ID" value="NZ_CP041636.1"/>
</dbReference>
<keyword evidence="1" id="KW-0472">Membrane</keyword>
<evidence type="ECO:0000313" key="2">
    <source>
        <dbReference type="EMBL" id="QDO98917.1"/>
    </source>
</evidence>
<dbReference type="Pfam" id="PF11902">
    <property type="entry name" value="DUF3422"/>
    <property type="match status" value="1"/>
</dbReference>
<accession>A0A516H589</accession>
<dbReference type="InterPro" id="IPR021830">
    <property type="entry name" value="DUF3422"/>
</dbReference>
<dbReference type="EMBL" id="CP041636">
    <property type="protein sequence ID" value="QDO98917.1"/>
    <property type="molecule type" value="Genomic_DNA"/>
</dbReference>
<dbReference type="Proteomes" id="UP000317496">
    <property type="component" value="Chromosome"/>
</dbReference>
<feature type="transmembrane region" description="Helical" evidence="1">
    <location>
        <begin position="411"/>
        <end position="428"/>
    </location>
</feature>
<evidence type="ECO:0000313" key="3">
    <source>
        <dbReference type="Proteomes" id="UP000317496"/>
    </source>
</evidence>
<gene>
    <name evidence="2" type="ORF">FNB15_17300</name>
</gene>
<name>A0A516H589_9PROT</name>
<reference evidence="2 3" key="1">
    <citation type="submission" date="2019-07" db="EMBL/GenBank/DDBJ databases">
        <title>Genome sequencing for Ferrovibrio sp. K5.</title>
        <authorList>
            <person name="Park S.-J."/>
        </authorList>
    </citation>
    <scope>NUCLEOTIDE SEQUENCE [LARGE SCALE GENOMIC DNA]</scope>
    <source>
        <strain evidence="2 3">K5</strain>
    </source>
</reference>
<dbReference type="KEGG" id="fer:FNB15_17300"/>
<sequence>MAGRIGEPLLPDGLRHRAHPLRAALAAEVHARPPLPIAAPARVLHLGLMLQPDDVAAEHAHLAALCRSCHADAPPADAKHVAVELSGAGHLIWERRTEFTTYTLYLPRQAGAALDAPGDLPLPDGWLKALPGQLMVTADITLLSSDEAAPTDLQLQRLFDGPTLVASRVAEGHATVWTDFFLGADDSVRFLIHDHGLTEAQRGRIVMRLLDIETYRMMALLALPLAQQVAPRITALEQGLAKLSGRMVDVGQESEQTLLLELAGLAAEVETLAVDTPYRFGAARAYHALVERRIAELRESRIAGMPTLGEFMERRLSPAMRTCSTMAERIEGLSRRATRMANLLRTRVDVALERQNVELLEAMNQRSRLQLRLQETVEGLSVAAITYYVVGLVGYAAQALHAAGLPVNKEIAIGVAIPVVAVAVWWGLRRFRRSLQKAGLH</sequence>
<feature type="transmembrane region" description="Helical" evidence="1">
    <location>
        <begin position="376"/>
        <end position="399"/>
    </location>
</feature>
<keyword evidence="1" id="KW-0812">Transmembrane</keyword>
<keyword evidence="1" id="KW-1133">Transmembrane helix</keyword>
<evidence type="ECO:0000256" key="1">
    <source>
        <dbReference type="SAM" id="Phobius"/>
    </source>
</evidence>
<proteinExistence type="predicted"/>